<name>R7Q2L6_CHOCR</name>
<protein>
    <submittedName>
        <fullName evidence="1">Uncharacterized protein</fullName>
    </submittedName>
</protein>
<accession>R7Q2L6</accession>
<organism evidence="1 2">
    <name type="scientific">Chondrus crispus</name>
    <name type="common">Carrageen Irish moss</name>
    <name type="synonym">Polymorpha crispa</name>
    <dbReference type="NCBI Taxonomy" id="2769"/>
    <lineage>
        <taxon>Eukaryota</taxon>
        <taxon>Rhodophyta</taxon>
        <taxon>Florideophyceae</taxon>
        <taxon>Rhodymeniophycidae</taxon>
        <taxon>Gigartinales</taxon>
        <taxon>Gigartinaceae</taxon>
        <taxon>Chondrus</taxon>
    </lineage>
</organism>
<proteinExistence type="predicted"/>
<dbReference type="KEGG" id="ccp:CHC_T00007872001"/>
<dbReference type="Gramene" id="CDF32289">
    <property type="protein sequence ID" value="CDF32289"/>
    <property type="gene ID" value="CHC_T00007872001"/>
</dbReference>
<dbReference type="Proteomes" id="UP000012073">
    <property type="component" value="Unassembled WGS sequence"/>
</dbReference>
<keyword evidence="2" id="KW-1185">Reference proteome</keyword>
<gene>
    <name evidence="1" type="ORF">CHC_T00007872001</name>
</gene>
<dbReference type="RefSeq" id="XP_005711954.1">
    <property type="nucleotide sequence ID" value="XM_005711897.1"/>
</dbReference>
<sequence>MHDRRNAMGSFRINTDPFQNQKLTAFSSPYFYQLRSLHHDSYTTQFTHQHRCLPSSPLKTHQSRRLIRAATVMSTTLPAGVKRFGVPFLLKDVVIVSDAALIRKIASNPDITRSGGAELPWIFQKIFLATQFYYPKEDRWHIASLADEQDNRPNRRHDVEEYLKQGFNEDQISRLVELVEGDGNVEYVRKEAVKVVAEIIGGVRPGQKLPQEIADAAAQIMFFLPIGVGPGGYLRGRAAREKLENYCVDLLPDGSEIVDYVHNLATPTAFGDALMALRNTTSPNPKSYFLNNPLLPILYRFPKKTTTVGGLFPQDGALKPGSVIILDLASAAKATQDEKFLFGTGLETRQCPFKGVFFDTVDKIQSRRLK</sequence>
<evidence type="ECO:0000313" key="2">
    <source>
        <dbReference type="Proteomes" id="UP000012073"/>
    </source>
</evidence>
<dbReference type="OMA" id="RWHIASL"/>
<dbReference type="GeneID" id="17319692"/>
<reference evidence="2" key="1">
    <citation type="journal article" date="2013" name="Proc. Natl. Acad. Sci. U.S.A.">
        <title>Genome structure and metabolic features in the red seaweed Chondrus crispus shed light on evolution of the Archaeplastida.</title>
        <authorList>
            <person name="Collen J."/>
            <person name="Porcel B."/>
            <person name="Carre W."/>
            <person name="Ball S.G."/>
            <person name="Chaparro C."/>
            <person name="Tonon T."/>
            <person name="Barbeyron T."/>
            <person name="Michel G."/>
            <person name="Noel B."/>
            <person name="Valentin K."/>
            <person name="Elias M."/>
            <person name="Artiguenave F."/>
            <person name="Arun A."/>
            <person name="Aury J.M."/>
            <person name="Barbosa-Neto J.F."/>
            <person name="Bothwell J.H."/>
            <person name="Bouget F.Y."/>
            <person name="Brillet L."/>
            <person name="Cabello-Hurtado F."/>
            <person name="Capella-Gutierrez S."/>
            <person name="Charrier B."/>
            <person name="Cladiere L."/>
            <person name="Cock J.M."/>
            <person name="Coelho S.M."/>
            <person name="Colleoni C."/>
            <person name="Czjzek M."/>
            <person name="Da Silva C."/>
            <person name="Delage L."/>
            <person name="Denoeud F."/>
            <person name="Deschamps P."/>
            <person name="Dittami S.M."/>
            <person name="Gabaldon T."/>
            <person name="Gachon C.M."/>
            <person name="Groisillier A."/>
            <person name="Herve C."/>
            <person name="Jabbari K."/>
            <person name="Katinka M."/>
            <person name="Kloareg B."/>
            <person name="Kowalczyk N."/>
            <person name="Labadie K."/>
            <person name="Leblanc C."/>
            <person name="Lopez P.J."/>
            <person name="McLachlan D.H."/>
            <person name="Meslet-Cladiere L."/>
            <person name="Moustafa A."/>
            <person name="Nehr Z."/>
            <person name="Nyvall Collen P."/>
            <person name="Panaud O."/>
            <person name="Partensky F."/>
            <person name="Poulain J."/>
            <person name="Rensing S.A."/>
            <person name="Rousvoal S."/>
            <person name="Samson G."/>
            <person name="Symeonidi A."/>
            <person name="Weissenbach J."/>
            <person name="Zambounis A."/>
            <person name="Wincker P."/>
            <person name="Boyen C."/>
        </authorList>
    </citation>
    <scope>NUCLEOTIDE SEQUENCE [LARGE SCALE GENOMIC DNA]</scope>
    <source>
        <strain evidence="2">cv. Stackhouse</strain>
    </source>
</reference>
<dbReference type="EMBL" id="HG001469">
    <property type="protein sequence ID" value="CDF32289.1"/>
    <property type="molecule type" value="Genomic_DNA"/>
</dbReference>
<evidence type="ECO:0000313" key="1">
    <source>
        <dbReference type="EMBL" id="CDF32289.1"/>
    </source>
</evidence>
<dbReference type="AlphaFoldDB" id="R7Q2L6"/>